<dbReference type="Proteomes" id="UP000070659">
    <property type="component" value="Unassembled WGS sequence"/>
</dbReference>
<name>A0A132MZS1_9ACTN</name>
<proteinExistence type="predicted"/>
<organism evidence="2 5">
    <name type="scientific">Carbonactinospora thermoautotrophica</name>
    <dbReference type="NCBI Taxonomy" id="1469144"/>
    <lineage>
        <taxon>Bacteria</taxon>
        <taxon>Bacillati</taxon>
        <taxon>Actinomycetota</taxon>
        <taxon>Actinomycetes</taxon>
        <taxon>Kitasatosporales</taxon>
        <taxon>Carbonactinosporaceae</taxon>
        <taxon>Carbonactinospora</taxon>
    </lineage>
</organism>
<accession>A0A132MZS1</accession>
<feature type="domain" description="DUF7586" evidence="1">
    <location>
        <begin position="74"/>
        <end position="124"/>
    </location>
</feature>
<dbReference type="AlphaFoldDB" id="A0A132MZS1"/>
<protein>
    <recommendedName>
        <fullName evidence="1">DUF7586 domain-containing protein</fullName>
    </recommendedName>
</protein>
<reference evidence="2 5" key="1">
    <citation type="submission" date="2015-02" db="EMBL/GenBank/DDBJ databases">
        <title>Physiological reanalysis, assessment of diazotrophy, and genome sequences of multiple isolates of Streptomyces thermoautotrophicus.</title>
        <authorList>
            <person name="MacKellar D.C."/>
            <person name="Lieber L."/>
            <person name="Norman J."/>
            <person name="Bolger A."/>
            <person name="Tobin C."/>
            <person name="Murray J.W."/>
            <person name="Prell J."/>
        </authorList>
    </citation>
    <scope>NUCLEOTIDE SEQUENCE [LARGE SCALE GENOMIC DNA]</scope>
    <source>
        <strain evidence="2 5">UBT1</strain>
    </source>
</reference>
<dbReference type="PATRIC" id="fig|1469144.8.peg.2675"/>
<sequence length="139" mass="15616">MPLLPTTERALLHRVATEQAERRLPPLAAAAVRDGEVALTNSTSGMTAVAWDLIDILAEHEPRLPEEWTPLPEVDPELLELAGPWYWRPAPYALRLLPDRWLRLEPLNGPRFRRTARGPAWTGTTRARPCGWCAARTAP</sequence>
<comment type="caution">
    <text evidence="2">The sequence shown here is derived from an EMBL/GenBank/DDBJ whole genome shotgun (WGS) entry which is preliminary data.</text>
</comment>
<dbReference type="InterPro" id="IPR056008">
    <property type="entry name" value="DUF7586"/>
</dbReference>
<dbReference type="Proteomes" id="UP000070598">
    <property type="component" value="Unassembled WGS sequence"/>
</dbReference>
<evidence type="ECO:0000313" key="2">
    <source>
        <dbReference type="EMBL" id="KWX03415.1"/>
    </source>
</evidence>
<reference evidence="4" key="2">
    <citation type="submission" date="2015-02" db="EMBL/GenBank/DDBJ databases">
        <title>Physiological reanalysis, assessment of diazotrophy, and genome sequences of multiple isolates of Streptomyces thermoautotrophicus.</title>
        <authorList>
            <person name="MacKellar D.C."/>
            <person name="Lieber L."/>
            <person name="Norman J."/>
            <person name="Bolger A."/>
            <person name="Tobin C."/>
            <person name="Murray J.W."/>
            <person name="Friesen M."/>
            <person name="Prell J."/>
        </authorList>
    </citation>
    <scope>NUCLEOTIDE SEQUENCE [LARGE SCALE GENOMIC DNA]</scope>
    <source>
        <strain evidence="4">UBT1</strain>
    </source>
</reference>
<dbReference type="Pfam" id="PF24491">
    <property type="entry name" value="DUF7586"/>
    <property type="match status" value="1"/>
</dbReference>
<gene>
    <name evidence="2" type="ORF">TH66_10830</name>
    <name evidence="3" type="ORF">TR74_07570</name>
</gene>
<evidence type="ECO:0000313" key="3">
    <source>
        <dbReference type="EMBL" id="KWX09781.1"/>
    </source>
</evidence>
<dbReference type="EMBL" id="JYIK01000724">
    <property type="protein sequence ID" value="KWX09781.1"/>
    <property type="molecule type" value="Genomic_DNA"/>
</dbReference>
<dbReference type="EMBL" id="JYIJ01000017">
    <property type="protein sequence ID" value="KWX03415.1"/>
    <property type="molecule type" value="Genomic_DNA"/>
</dbReference>
<evidence type="ECO:0000313" key="4">
    <source>
        <dbReference type="Proteomes" id="UP000070598"/>
    </source>
</evidence>
<evidence type="ECO:0000313" key="5">
    <source>
        <dbReference type="Proteomes" id="UP000070659"/>
    </source>
</evidence>
<evidence type="ECO:0000259" key="1">
    <source>
        <dbReference type="Pfam" id="PF24491"/>
    </source>
</evidence>